<dbReference type="InterPro" id="IPR047263">
    <property type="entry name" value="HNL-like_cupin"/>
</dbReference>
<keyword evidence="3" id="KW-1185">Reference proteome</keyword>
<evidence type="ECO:0000259" key="1">
    <source>
        <dbReference type="Pfam" id="PF07883"/>
    </source>
</evidence>
<feature type="domain" description="Cupin type-2" evidence="1">
    <location>
        <begin position="71"/>
        <end position="133"/>
    </location>
</feature>
<sequence length="163" mass="18234">MRKIIIILTLASFIFIGCNNESKKGANPGVEAMNEVFLKGNLITNNYFTGKAWLNMLVTDKENFDLTAGKVLFEPGARTNWHSHPGGQILLCTKGNGYYQEKGKSIRPLKAGDVVEIYPDIIHWHGASQNSEFEHIAISTQQSKGSVVWMEPVTDEEYSDNEK</sequence>
<dbReference type="InterPro" id="IPR013096">
    <property type="entry name" value="Cupin_2"/>
</dbReference>
<dbReference type="InterPro" id="IPR014710">
    <property type="entry name" value="RmlC-like_jellyroll"/>
</dbReference>
<reference evidence="2 3" key="1">
    <citation type="submission" date="2014-08" db="EMBL/GenBank/DDBJ databases">
        <authorList>
            <person name="Wibberg D."/>
        </authorList>
    </citation>
    <scope>NUCLEOTIDE SEQUENCE [LARGE SCALE GENOMIC DNA]</scope>
    <source>
        <strain evidence="3">ING2-E5B</strain>
    </source>
</reference>
<dbReference type="CDD" id="cd02233">
    <property type="entry name" value="cupin_HNL-like"/>
    <property type="match status" value="1"/>
</dbReference>
<dbReference type="Gene3D" id="2.60.120.10">
    <property type="entry name" value="Jelly Rolls"/>
    <property type="match status" value="1"/>
</dbReference>
<gene>
    <name evidence="2" type="ORF">ING2E5B_1972</name>
</gene>
<evidence type="ECO:0000313" key="2">
    <source>
        <dbReference type="EMBL" id="CEA16704.1"/>
    </source>
</evidence>
<dbReference type="Pfam" id="PF07883">
    <property type="entry name" value="Cupin_2"/>
    <property type="match status" value="1"/>
</dbReference>
<dbReference type="KEGG" id="pbt:ING2E5B_1972"/>
<proteinExistence type="predicted"/>
<dbReference type="HOGENOM" id="CLU_072993_2_1_10"/>
<dbReference type="OrthoDB" id="9802489at2"/>
<accession>A0A098C1E1</accession>
<name>A0A098C1E1_9BACT</name>
<dbReference type="STRING" id="1562970.ING2E5B_1972"/>
<dbReference type="EMBL" id="LN515532">
    <property type="protein sequence ID" value="CEA16704.1"/>
    <property type="molecule type" value="Genomic_DNA"/>
</dbReference>
<evidence type="ECO:0000313" key="3">
    <source>
        <dbReference type="Proteomes" id="UP000032417"/>
    </source>
</evidence>
<dbReference type="Proteomes" id="UP000032417">
    <property type="component" value="Chromosome 1"/>
</dbReference>
<dbReference type="SUPFAM" id="SSF51182">
    <property type="entry name" value="RmlC-like cupins"/>
    <property type="match status" value="1"/>
</dbReference>
<dbReference type="PROSITE" id="PS51257">
    <property type="entry name" value="PROKAR_LIPOPROTEIN"/>
    <property type="match status" value="1"/>
</dbReference>
<dbReference type="PATRIC" id="fig|1562970.3.peg.1948"/>
<dbReference type="InterPro" id="IPR011051">
    <property type="entry name" value="RmlC_Cupin_sf"/>
</dbReference>
<dbReference type="PANTHER" id="PTHR43698:SF1">
    <property type="entry name" value="BLL4564 PROTEIN"/>
    <property type="match status" value="1"/>
</dbReference>
<dbReference type="PANTHER" id="PTHR43698">
    <property type="entry name" value="RIBD C-TERMINAL DOMAIN CONTAINING PROTEIN"/>
    <property type="match status" value="1"/>
</dbReference>
<protein>
    <recommendedName>
        <fullName evidence="1">Cupin type-2 domain-containing protein</fullName>
    </recommendedName>
</protein>
<dbReference type="AlphaFoldDB" id="A0A098C1E1"/>
<organism evidence="2 3">
    <name type="scientific">Fermentimonas caenicola</name>
    <dbReference type="NCBI Taxonomy" id="1562970"/>
    <lineage>
        <taxon>Bacteria</taxon>
        <taxon>Pseudomonadati</taxon>
        <taxon>Bacteroidota</taxon>
        <taxon>Bacteroidia</taxon>
        <taxon>Bacteroidales</taxon>
        <taxon>Dysgonomonadaceae</taxon>
        <taxon>Fermentimonas</taxon>
    </lineage>
</organism>